<dbReference type="AlphaFoldDB" id="A0A7M7M927"/>
<evidence type="ECO:0000313" key="4">
    <source>
        <dbReference type="Proteomes" id="UP000594260"/>
    </source>
</evidence>
<dbReference type="GeneID" id="111243526"/>
<sequence>MFQPTHLERMLSNIMKEHSQRMNQRRDELEYKRKVAINATNEFTSLMMDHLNVGVAQAYLNQKKLDSEAKQLAAHSQQLLRQSEQWANLLDGFHKILKEIGDVDNWARTIEADMKTVSSALEYAYNVDKQECIQQTSRESPSTL</sequence>
<comment type="similarity">
    <text evidence="1">Belongs to the BLOC1S1 family.</text>
</comment>
<accession>A0A7M7M927</accession>
<dbReference type="EnsemblMetazoa" id="XM_022789236">
    <property type="protein sequence ID" value="XP_022644971"/>
    <property type="gene ID" value="LOC111243526"/>
</dbReference>
<protein>
    <recommendedName>
        <fullName evidence="2">Biogenesis of lysosome-related organelles complex 1 subunit 1</fullName>
    </recommendedName>
</protein>
<dbReference type="InterPro" id="IPR009395">
    <property type="entry name" value="BLOC1S1"/>
</dbReference>
<dbReference type="Pfam" id="PF06320">
    <property type="entry name" value="GCN5L1"/>
    <property type="match status" value="1"/>
</dbReference>
<dbReference type="InParanoid" id="A0A7M7M927"/>
<dbReference type="PANTHER" id="PTHR13073">
    <property type="entry name" value="BLOC-1 COMPLEX SUBUNIT 1"/>
    <property type="match status" value="1"/>
</dbReference>
<keyword evidence="4" id="KW-1185">Reference proteome</keyword>
<reference evidence="3" key="1">
    <citation type="submission" date="2021-01" db="UniProtKB">
        <authorList>
            <consortium name="EnsemblMetazoa"/>
        </authorList>
    </citation>
    <scope>IDENTIFICATION</scope>
</reference>
<dbReference type="Proteomes" id="UP000594260">
    <property type="component" value="Unplaced"/>
</dbReference>
<dbReference type="GO" id="GO:0031083">
    <property type="term" value="C:BLOC-1 complex"/>
    <property type="evidence" value="ECO:0007669"/>
    <property type="project" value="InterPro"/>
</dbReference>
<dbReference type="GO" id="GO:0016197">
    <property type="term" value="P:endosomal transport"/>
    <property type="evidence" value="ECO:0007669"/>
    <property type="project" value="TreeGrafter"/>
</dbReference>
<organism evidence="3 4">
    <name type="scientific">Varroa destructor</name>
    <name type="common">Honeybee mite</name>
    <dbReference type="NCBI Taxonomy" id="109461"/>
    <lineage>
        <taxon>Eukaryota</taxon>
        <taxon>Metazoa</taxon>
        <taxon>Ecdysozoa</taxon>
        <taxon>Arthropoda</taxon>
        <taxon>Chelicerata</taxon>
        <taxon>Arachnida</taxon>
        <taxon>Acari</taxon>
        <taxon>Parasitiformes</taxon>
        <taxon>Mesostigmata</taxon>
        <taxon>Gamasina</taxon>
        <taxon>Dermanyssoidea</taxon>
        <taxon>Varroidae</taxon>
        <taxon>Varroa</taxon>
    </lineage>
</organism>
<dbReference type="FunCoup" id="A0A7M7M927">
    <property type="interactions" value="65"/>
</dbReference>
<name>A0A7M7M927_VARDE</name>
<proteinExistence type="inferred from homology"/>
<evidence type="ECO:0000256" key="2">
    <source>
        <dbReference type="ARBA" id="ARBA00019577"/>
    </source>
</evidence>
<evidence type="ECO:0000256" key="1">
    <source>
        <dbReference type="ARBA" id="ARBA00007133"/>
    </source>
</evidence>
<evidence type="ECO:0000313" key="3">
    <source>
        <dbReference type="EnsemblMetazoa" id="XP_022644971"/>
    </source>
</evidence>
<dbReference type="RefSeq" id="XP_022644971.1">
    <property type="nucleotide sequence ID" value="XM_022789236.1"/>
</dbReference>
<dbReference type="KEGG" id="vde:111243526"/>
<dbReference type="PANTHER" id="PTHR13073:SF0">
    <property type="entry name" value="BIOGENESIS OF LYSOSOME-RELATED ORGANELLES COMPLEX 1 SUBUNIT 1"/>
    <property type="match status" value="1"/>
</dbReference>
<dbReference type="CTD" id="246439"/>